<dbReference type="InterPro" id="IPR025586">
    <property type="entry name" value="PcfJ"/>
</dbReference>
<evidence type="ECO:0000313" key="1">
    <source>
        <dbReference type="EMBL" id="MCE7510993.1"/>
    </source>
</evidence>
<reference evidence="1" key="1">
    <citation type="submission" date="2022-01" db="EMBL/GenBank/DDBJ databases">
        <authorList>
            <person name="Karlyshev A.V."/>
            <person name="Jaspars M."/>
        </authorList>
    </citation>
    <scope>NUCLEOTIDE SEQUENCE</scope>
    <source>
        <strain evidence="1">AGSA3-2</strain>
    </source>
</reference>
<comment type="caution">
    <text evidence="1">The sequence shown here is derived from an EMBL/GenBank/DDBJ whole genome shotgun (WGS) entry which is preliminary data.</text>
</comment>
<keyword evidence="2" id="KW-1185">Reference proteome</keyword>
<dbReference type="Pfam" id="PF14284">
    <property type="entry name" value="PcfJ"/>
    <property type="match status" value="1"/>
</dbReference>
<organism evidence="1 2">
    <name type="scientific">Alloalcanivorax xenomutans</name>
    <dbReference type="NCBI Taxonomy" id="1094342"/>
    <lineage>
        <taxon>Bacteria</taxon>
        <taxon>Pseudomonadati</taxon>
        <taxon>Pseudomonadota</taxon>
        <taxon>Gammaproteobacteria</taxon>
        <taxon>Oceanospirillales</taxon>
        <taxon>Alcanivoracaceae</taxon>
        <taxon>Alloalcanivorax</taxon>
    </lineage>
</organism>
<dbReference type="EMBL" id="JAJVKT010000036">
    <property type="protein sequence ID" value="MCE7510993.1"/>
    <property type="molecule type" value="Genomic_DNA"/>
</dbReference>
<dbReference type="RefSeq" id="WP_233926160.1">
    <property type="nucleotide sequence ID" value="NZ_JAJVKT010000036.1"/>
</dbReference>
<dbReference type="Proteomes" id="UP001107961">
    <property type="component" value="Unassembled WGS sequence"/>
</dbReference>
<sequence length="620" mass="71017">MSESGKHDKATRLIALPLPVRIAPRYAATACRVTQYLAQTDITRVFRRHRDDHAGTASLTLFGLWRLTVPLELTQNVHASFQEGAINSEFRTERYDLEQRRWVDDDALHAWPSLQLLPVQTHSGSLRFDWIAMQQQAIQEVHRQAMYHTAVPRRDQADCRQQLDTALGLEALLGNPADLAHVYEHSRRLLQRAWAAVRTLKAFKKALWQHIDRDALALAARMVERYRPLTLHHYLRVATHREAAQRIARERPNLLPLLPVIHERHWHRPDLFARARWVRGDRATTVVDRLAFYVPNTPPSHRFHSVDSRGVFLYLTRSPLSVVRRLVALWQEDGWRRSDTERLIRLFQALTPQDPRAFARLLPLLAVFQNGHQERVSVFHHDMFRLQPPGQRDARTAHGFPLEYERLLRAWVQAQLALWRDAGYRALLRQLPTARHRLSSVLDWLAAEGLPQGLPTKTMHWDALHRRSQAWHERRAAALRAFYDARERPTGHPVPRWSAPVARIDDRKATGFQAQALLTPQALAEEGRALHHCVAVYADDCAGGQYLVYALTGPERATLGLIRTVQGGRTTFVIDQIQGPCNQPVSRNVKAFAQQVVQALTAAANTHGTLKKHKKTASGR</sequence>
<name>A0A9Q3W8B9_9GAMM</name>
<accession>A0A9Q3W8B9</accession>
<protein>
    <submittedName>
        <fullName evidence="1">PcfJ domain-containing protein</fullName>
    </submittedName>
</protein>
<evidence type="ECO:0000313" key="2">
    <source>
        <dbReference type="Proteomes" id="UP001107961"/>
    </source>
</evidence>
<gene>
    <name evidence="1" type="ORF">LZG35_20350</name>
</gene>
<proteinExistence type="predicted"/>
<dbReference type="AlphaFoldDB" id="A0A9Q3W8B9"/>